<evidence type="ECO:0000313" key="2">
    <source>
        <dbReference type="EMBL" id="GAL90171.1"/>
    </source>
</evidence>
<dbReference type="EMBL" id="BBNY01000070">
    <property type="protein sequence ID" value="GAL90171.1"/>
    <property type="molecule type" value="Genomic_DNA"/>
</dbReference>
<dbReference type="EMBL" id="BBNS01000026">
    <property type="protein sequence ID" value="GAL72521.1"/>
    <property type="molecule type" value="Genomic_DNA"/>
</dbReference>
<proteinExistence type="predicted"/>
<accession>A0A090W6I5</accession>
<dbReference type="Proteomes" id="UP000030184">
    <property type="component" value="Unassembled WGS sequence"/>
</dbReference>
<keyword evidence="4" id="KW-1185">Reference proteome</keyword>
<evidence type="ECO:0000313" key="4">
    <source>
        <dbReference type="Proteomes" id="UP000030184"/>
    </source>
</evidence>
<comment type="caution">
    <text evidence="1">The sequence shown here is derived from an EMBL/GenBank/DDBJ whole genome shotgun (WGS) entry which is preliminary data.</text>
</comment>
<dbReference type="Proteomes" id="UP000029646">
    <property type="component" value="Unassembled WGS sequence"/>
</dbReference>
<evidence type="ECO:0000313" key="1">
    <source>
        <dbReference type="EMBL" id="GAL72521.1"/>
    </source>
</evidence>
<gene>
    <name evidence="1" type="ORF">JCM19302_2243</name>
    <name evidence="2" type="ORF">JCM19538_638</name>
</gene>
<sequence>MVFKITDAITEPTAIVDAKSKLDILANVRSPKIRVMTIIIVKITIIDIINQSAS</sequence>
<dbReference type="AlphaFoldDB" id="A0A090W6I5"/>
<name>A0A090W6I5_9FLAO</name>
<organism evidence="1 3">
    <name type="scientific">Jejuia pallidilutea</name>
    <dbReference type="NCBI Taxonomy" id="504487"/>
    <lineage>
        <taxon>Bacteria</taxon>
        <taxon>Pseudomonadati</taxon>
        <taxon>Bacteroidota</taxon>
        <taxon>Flavobacteriia</taxon>
        <taxon>Flavobacteriales</taxon>
        <taxon>Flavobacteriaceae</taxon>
        <taxon>Jejuia</taxon>
    </lineage>
</organism>
<evidence type="ECO:0000313" key="3">
    <source>
        <dbReference type="Proteomes" id="UP000029646"/>
    </source>
</evidence>
<reference evidence="4" key="1">
    <citation type="journal article" date="2014" name="Genome Announc.">
        <title>Draft Genome Sequence of Marine Flavobacterium Jejuia pallidilutea Strain 11shimoA1 and Pigmentation Mutants.</title>
        <authorList>
            <person name="Takatani N."/>
            <person name="Nakanishi M."/>
            <person name="Meirelles P."/>
            <person name="Mino S."/>
            <person name="Suda W."/>
            <person name="Oshima K."/>
            <person name="Hattori M."/>
            <person name="Ohkuma M."/>
            <person name="Hosokawa M."/>
            <person name="Miyashita K."/>
            <person name="Thompson F.L."/>
            <person name="Niwa A."/>
            <person name="Sawabe T."/>
            <person name="Sawabe T."/>
        </authorList>
    </citation>
    <scope>NUCLEOTIDE SEQUENCE [LARGE SCALE GENOMIC DNA]</scope>
    <source>
        <strain evidence="4">JCM 19538</strain>
    </source>
</reference>
<protein>
    <submittedName>
        <fullName evidence="1">Uncharacterized protein</fullName>
    </submittedName>
</protein>